<dbReference type="SUPFAM" id="SSF51445">
    <property type="entry name" value="(Trans)glycosidases"/>
    <property type="match status" value="1"/>
</dbReference>
<dbReference type="GO" id="GO:0016020">
    <property type="term" value="C:membrane"/>
    <property type="evidence" value="ECO:0007669"/>
    <property type="project" value="InterPro"/>
</dbReference>
<comment type="caution">
    <text evidence="3">The sequence shown here is derived from an EMBL/GenBank/DDBJ whole genome shotgun (WGS) entry which is preliminary data.</text>
</comment>
<keyword evidence="4" id="KW-1185">Reference proteome</keyword>
<keyword evidence="2" id="KW-0732">Signal</keyword>
<dbReference type="InterPro" id="IPR017853">
    <property type="entry name" value="GH"/>
</dbReference>
<reference evidence="3" key="1">
    <citation type="submission" date="2021-04" db="EMBL/GenBank/DDBJ databases">
        <authorList>
            <consortium name="Molecular Ecology Group"/>
        </authorList>
    </citation>
    <scope>NUCLEOTIDE SEQUENCE</scope>
</reference>
<dbReference type="GO" id="GO:0005615">
    <property type="term" value="C:extracellular space"/>
    <property type="evidence" value="ECO:0007669"/>
    <property type="project" value="TreeGrafter"/>
</dbReference>
<comment type="similarity">
    <text evidence="1">Belongs to the glycosyl hydrolase 79 family.</text>
</comment>
<evidence type="ECO:0000256" key="1">
    <source>
        <dbReference type="ARBA" id="ARBA00009800"/>
    </source>
</evidence>
<protein>
    <recommendedName>
        <fullName evidence="5">Heparanase</fullName>
    </recommendedName>
</protein>
<evidence type="ECO:0000313" key="4">
    <source>
        <dbReference type="Proteomes" id="UP000678393"/>
    </source>
</evidence>
<proteinExistence type="inferred from homology"/>
<dbReference type="Gene3D" id="3.20.20.80">
    <property type="entry name" value="Glycosidases"/>
    <property type="match status" value="1"/>
</dbReference>
<evidence type="ECO:0000256" key="2">
    <source>
        <dbReference type="SAM" id="SignalP"/>
    </source>
</evidence>
<evidence type="ECO:0008006" key="5">
    <source>
        <dbReference type="Google" id="ProtNLM"/>
    </source>
</evidence>
<dbReference type="Proteomes" id="UP000678393">
    <property type="component" value="Unassembled WGS sequence"/>
</dbReference>
<dbReference type="EMBL" id="CAJHNH020001998">
    <property type="protein sequence ID" value="CAG5125239.1"/>
    <property type="molecule type" value="Genomic_DNA"/>
</dbReference>
<name>A0A8S3Z817_9EUPU</name>
<dbReference type="GO" id="GO:0016798">
    <property type="term" value="F:hydrolase activity, acting on glycosyl bonds"/>
    <property type="evidence" value="ECO:0007669"/>
    <property type="project" value="InterPro"/>
</dbReference>
<dbReference type="AlphaFoldDB" id="A0A8S3Z817"/>
<dbReference type="PANTHER" id="PTHR46145">
    <property type="entry name" value="HEPARANASE"/>
    <property type="match status" value="1"/>
</dbReference>
<sequence length="509" mass="56854">MAWLRFSIILLLNMCVLIAHSSPIEADAPLTMQVARSAADATYAVTVNLTSSQHSCDVRFLSVAIGSRRITLDWNGSEKLLNLASALSPADLRLGGTSANFLHFDPTERPGTRDRFYTSSHKTPFTVTARQWDLFVSFLRKAGLDLLFNVNNLMWTKDGSWDPSNADKLLNYSSAKGVQIPYFQLGNEPSSYQRNFYINRSPQKLVQDYRTLKNLLAKYPLYAGSKLNGPDVANVATSYKARVYLQEFVAAGANDIVDELSIHHYYMDSRKARMEDFISPTWMNYLKHDLAHAQTISRSSPRPKPVTLTETASCSNGGASGLSDRYIAGFLWLDKLGLAAQSGVTRVFRQTFLGGYYALISNRHDPHPDFYLSVLYKQLIEGPVFNLNISPPNPQLRVYAHCARTLLYLPGAIVVYYLNLEKSQTVLSLSQFQANDLHLYQLTPGDTSGLTSKYVKLNGQTLMMSGTKLPTLLPRLQTGDVTLEALSFGFIVVPHANVSLCVEYFQRDP</sequence>
<dbReference type="Pfam" id="PF03662">
    <property type="entry name" value="Glyco_hydro_79n"/>
    <property type="match status" value="1"/>
</dbReference>
<organism evidence="3 4">
    <name type="scientific">Candidula unifasciata</name>
    <dbReference type="NCBI Taxonomy" id="100452"/>
    <lineage>
        <taxon>Eukaryota</taxon>
        <taxon>Metazoa</taxon>
        <taxon>Spiralia</taxon>
        <taxon>Lophotrochozoa</taxon>
        <taxon>Mollusca</taxon>
        <taxon>Gastropoda</taxon>
        <taxon>Heterobranchia</taxon>
        <taxon>Euthyneura</taxon>
        <taxon>Panpulmonata</taxon>
        <taxon>Eupulmonata</taxon>
        <taxon>Stylommatophora</taxon>
        <taxon>Helicina</taxon>
        <taxon>Helicoidea</taxon>
        <taxon>Geomitridae</taxon>
        <taxon>Candidula</taxon>
    </lineage>
</organism>
<dbReference type="OrthoDB" id="10066041at2759"/>
<dbReference type="InterPro" id="IPR005199">
    <property type="entry name" value="Glyco_hydro_79"/>
</dbReference>
<evidence type="ECO:0000313" key="3">
    <source>
        <dbReference type="EMBL" id="CAG5125239.1"/>
    </source>
</evidence>
<gene>
    <name evidence="3" type="ORF">CUNI_LOCUS10797</name>
</gene>
<dbReference type="GO" id="GO:0031012">
    <property type="term" value="C:extracellular matrix"/>
    <property type="evidence" value="ECO:0007669"/>
    <property type="project" value="TreeGrafter"/>
</dbReference>
<feature type="signal peptide" evidence="2">
    <location>
        <begin position="1"/>
        <end position="21"/>
    </location>
</feature>
<accession>A0A8S3Z817</accession>
<dbReference type="PANTHER" id="PTHR46145:SF4">
    <property type="entry name" value="HEPARANASE"/>
    <property type="match status" value="1"/>
</dbReference>
<feature type="chain" id="PRO_5035864138" description="Heparanase" evidence="2">
    <location>
        <begin position="22"/>
        <end position="509"/>
    </location>
</feature>